<sequence>MMTSKGRACIEVLQILKTISKQNFDDIGLSMYYSLCFDLILDGGFMFENATSCVEFLQSTESLDIGDIPRYYIRTSMAVWCYRREETFKGRAWLELSAKIMPSHFDNFMSARAFTRMVESRLLALRKYQESFGISDKQTKQAFNLCSKELNRFEKLCKQFPVFYPRFLHFNAYFYVLYGNIQKSNELVSKSI</sequence>
<dbReference type="GeneTree" id="ENSGT00940000165310"/>
<keyword evidence="1" id="KW-0547">Nucleotide-binding</keyword>
<evidence type="ECO:0008006" key="5">
    <source>
        <dbReference type="Google" id="ProtNLM"/>
    </source>
</evidence>
<dbReference type="PANTHER" id="PTHR16305:SF28">
    <property type="entry name" value="GUANYLATE CYCLASE DOMAIN-CONTAINING PROTEIN"/>
    <property type="match status" value="1"/>
</dbReference>
<proteinExistence type="predicted"/>
<evidence type="ECO:0000313" key="4">
    <source>
        <dbReference type="Proteomes" id="UP000007875"/>
    </source>
</evidence>
<evidence type="ECO:0000313" key="3">
    <source>
        <dbReference type="Ensembl" id="ENSCSAVP00000000170.1"/>
    </source>
</evidence>
<name>H2Y4C2_CIOSA</name>
<reference evidence="3" key="2">
    <citation type="submission" date="2025-08" db="UniProtKB">
        <authorList>
            <consortium name="Ensembl"/>
        </authorList>
    </citation>
    <scope>IDENTIFICATION</scope>
</reference>
<dbReference type="STRING" id="51511.ENSCSAVP00000000170"/>
<dbReference type="GO" id="GO:0005524">
    <property type="term" value="F:ATP binding"/>
    <property type="evidence" value="ECO:0007669"/>
    <property type="project" value="UniProtKB-KW"/>
</dbReference>
<dbReference type="HOGENOM" id="CLU_1418100_0_0_1"/>
<organism evidence="3 4">
    <name type="scientific">Ciona savignyi</name>
    <name type="common">Pacific transparent sea squirt</name>
    <dbReference type="NCBI Taxonomy" id="51511"/>
    <lineage>
        <taxon>Eukaryota</taxon>
        <taxon>Metazoa</taxon>
        <taxon>Chordata</taxon>
        <taxon>Tunicata</taxon>
        <taxon>Ascidiacea</taxon>
        <taxon>Phlebobranchia</taxon>
        <taxon>Cionidae</taxon>
        <taxon>Ciona</taxon>
    </lineage>
</organism>
<dbReference type="InParanoid" id="H2Y4C2"/>
<reference evidence="3" key="3">
    <citation type="submission" date="2025-09" db="UniProtKB">
        <authorList>
            <consortium name="Ensembl"/>
        </authorList>
    </citation>
    <scope>IDENTIFICATION</scope>
</reference>
<dbReference type="AlphaFoldDB" id="H2Y4C2"/>
<evidence type="ECO:0000256" key="1">
    <source>
        <dbReference type="ARBA" id="ARBA00022741"/>
    </source>
</evidence>
<protein>
    <recommendedName>
        <fullName evidence="5">KIF-binding protein</fullName>
    </recommendedName>
</protein>
<accession>H2Y4C2</accession>
<dbReference type="PANTHER" id="PTHR16305">
    <property type="entry name" value="TESTICULAR SOLUBLE ADENYLYL CYCLASE"/>
    <property type="match status" value="1"/>
</dbReference>
<keyword evidence="4" id="KW-1185">Reference proteome</keyword>
<evidence type="ECO:0000256" key="2">
    <source>
        <dbReference type="ARBA" id="ARBA00022840"/>
    </source>
</evidence>
<dbReference type="Ensembl" id="ENSCSAVT00000000171.1">
    <property type="protein sequence ID" value="ENSCSAVP00000000170.1"/>
    <property type="gene ID" value="ENSCSAVG00000000096.1"/>
</dbReference>
<reference evidence="4" key="1">
    <citation type="submission" date="2003-08" db="EMBL/GenBank/DDBJ databases">
        <authorList>
            <person name="Birren B."/>
            <person name="Nusbaum C."/>
            <person name="Abebe A."/>
            <person name="Abouelleil A."/>
            <person name="Adekoya E."/>
            <person name="Ait-zahra M."/>
            <person name="Allen N."/>
            <person name="Allen T."/>
            <person name="An P."/>
            <person name="Anderson M."/>
            <person name="Anderson S."/>
            <person name="Arachchi H."/>
            <person name="Armbruster J."/>
            <person name="Bachantsang P."/>
            <person name="Baldwin J."/>
            <person name="Barry A."/>
            <person name="Bayul T."/>
            <person name="Blitshsteyn B."/>
            <person name="Bloom T."/>
            <person name="Blye J."/>
            <person name="Boguslavskiy L."/>
            <person name="Borowsky M."/>
            <person name="Boukhgalter B."/>
            <person name="Brunache A."/>
            <person name="Butler J."/>
            <person name="Calixte N."/>
            <person name="Calvo S."/>
            <person name="Camarata J."/>
            <person name="Campo K."/>
            <person name="Chang J."/>
            <person name="Cheshatsang Y."/>
            <person name="Citroen M."/>
            <person name="Collymore A."/>
            <person name="Considine T."/>
            <person name="Cook A."/>
            <person name="Cooke P."/>
            <person name="Corum B."/>
            <person name="Cuomo C."/>
            <person name="David R."/>
            <person name="Dawoe T."/>
            <person name="Degray S."/>
            <person name="Dodge S."/>
            <person name="Dooley K."/>
            <person name="Dorje P."/>
            <person name="Dorjee K."/>
            <person name="Dorris L."/>
            <person name="Duffey N."/>
            <person name="Dupes A."/>
            <person name="Elkins T."/>
            <person name="Engels R."/>
            <person name="Erickson J."/>
            <person name="Farina A."/>
            <person name="Faro S."/>
            <person name="Ferreira P."/>
            <person name="Fischer H."/>
            <person name="Fitzgerald M."/>
            <person name="Foley K."/>
            <person name="Gage D."/>
            <person name="Galagan J."/>
            <person name="Gearin G."/>
            <person name="Gnerre S."/>
            <person name="Gnirke A."/>
            <person name="Goyette A."/>
            <person name="Graham J."/>
            <person name="Grandbois E."/>
            <person name="Gyaltsen K."/>
            <person name="Hafez N."/>
            <person name="Hagopian D."/>
            <person name="Hagos B."/>
            <person name="Hall J."/>
            <person name="Hatcher B."/>
            <person name="Heller A."/>
            <person name="Higgins H."/>
            <person name="Honan T."/>
            <person name="Horn A."/>
            <person name="Houde N."/>
            <person name="Hughes L."/>
            <person name="Hulme W."/>
            <person name="Husby E."/>
            <person name="Iliev I."/>
            <person name="Jaffe D."/>
            <person name="Jones C."/>
            <person name="Kamal M."/>
            <person name="Kamat A."/>
            <person name="Kamvysselis M."/>
            <person name="Karlsson E."/>
            <person name="Kells C."/>
            <person name="Kieu A."/>
            <person name="Kisner P."/>
            <person name="Kodira C."/>
            <person name="Kulbokas E."/>
            <person name="Labutti K."/>
            <person name="Lama D."/>
            <person name="Landers T."/>
            <person name="Leger J."/>
            <person name="Levine S."/>
            <person name="Lewis D."/>
            <person name="Lewis T."/>
            <person name="Lindblad-toh K."/>
            <person name="Liu X."/>
            <person name="Lokyitsang T."/>
            <person name="Lokyitsang Y."/>
            <person name="Lucien O."/>
            <person name="Lui A."/>
            <person name="Ma L.J."/>
            <person name="Mabbitt R."/>
            <person name="Macdonald J."/>
            <person name="Maclean C."/>
            <person name="Major J."/>
            <person name="Manning J."/>
            <person name="Marabella R."/>
            <person name="Maru K."/>
            <person name="Matthews C."/>
            <person name="Mauceli E."/>
            <person name="Mccarthy M."/>
            <person name="Mcdonough S."/>
            <person name="Mcghee T."/>
            <person name="Meldrim J."/>
            <person name="Meneus L."/>
            <person name="Mesirov J."/>
            <person name="Mihalev A."/>
            <person name="Mihova T."/>
            <person name="Mikkelsen T."/>
            <person name="Mlenga V."/>
            <person name="Moru K."/>
            <person name="Mozes J."/>
            <person name="Mulrain L."/>
            <person name="Munson G."/>
            <person name="Naylor J."/>
            <person name="Newes C."/>
            <person name="Nguyen C."/>
            <person name="Nguyen N."/>
            <person name="Nguyen T."/>
            <person name="Nicol R."/>
            <person name="Nielsen C."/>
            <person name="Nizzari M."/>
            <person name="Norbu C."/>
            <person name="Norbu N."/>
            <person name="O'donnell P."/>
            <person name="Okoawo O."/>
            <person name="O'leary S."/>
            <person name="Omotosho B."/>
            <person name="O'neill K."/>
            <person name="Osman S."/>
            <person name="Parker S."/>
            <person name="Perrin D."/>
            <person name="Phunkhang P."/>
            <person name="Piqani B."/>
            <person name="Purcell S."/>
            <person name="Rachupka T."/>
            <person name="Ramasamy U."/>
            <person name="Rameau R."/>
            <person name="Ray V."/>
            <person name="Raymond C."/>
            <person name="Retta R."/>
            <person name="Richardson S."/>
            <person name="Rise C."/>
            <person name="Rodriguez J."/>
            <person name="Rogers J."/>
            <person name="Rogov P."/>
            <person name="Rutman M."/>
            <person name="Schupbach R."/>
            <person name="Seaman C."/>
            <person name="Settipalli S."/>
            <person name="Sharpe T."/>
            <person name="Sheridan J."/>
            <person name="Sherpa N."/>
            <person name="Shi J."/>
            <person name="Smirnov S."/>
            <person name="Smith C."/>
            <person name="Sougnez C."/>
            <person name="Spencer B."/>
            <person name="Stalker J."/>
            <person name="Stange-thomann N."/>
            <person name="Stavropoulos S."/>
            <person name="Stetson K."/>
            <person name="Stone C."/>
            <person name="Stone S."/>
            <person name="Stubbs M."/>
            <person name="Talamas J."/>
            <person name="Tchuinga P."/>
            <person name="Tenzing P."/>
            <person name="Tesfaye S."/>
            <person name="Theodore J."/>
            <person name="Thoulutsang Y."/>
            <person name="Topham K."/>
            <person name="Towey S."/>
            <person name="Tsamla T."/>
            <person name="Tsomo N."/>
            <person name="Vallee D."/>
            <person name="Vassiliev H."/>
            <person name="Venkataraman V."/>
            <person name="Vinson J."/>
            <person name="Vo A."/>
            <person name="Wade C."/>
            <person name="Wang S."/>
            <person name="Wangchuk T."/>
            <person name="Wangdi T."/>
            <person name="Whittaker C."/>
            <person name="Wilkinson J."/>
            <person name="Wu Y."/>
            <person name="Wyman D."/>
            <person name="Yadav S."/>
            <person name="Yang S."/>
            <person name="Yang X."/>
            <person name="Yeager S."/>
            <person name="Yee E."/>
            <person name="Young G."/>
            <person name="Zainoun J."/>
            <person name="Zembeck L."/>
            <person name="Zimmer A."/>
            <person name="Zody M."/>
            <person name="Lander E."/>
        </authorList>
    </citation>
    <scope>NUCLEOTIDE SEQUENCE [LARGE SCALE GENOMIC DNA]</scope>
</reference>
<keyword evidence="2" id="KW-0067">ATP-binding</keyword>
<dbReference type="GO" id="GO:0004016">
    <property type="term" value="F:adenylate cyclase activity"/>
    <property type="evidence" value="ECO:0007669"/>
    <property type="project" value="TreeGrafter"/>
</dbReference>
<dbReference type="Proteomes" id="UP000007875">
    <property type="component" value="Unassembled WGS sequence"/>
</dbReference>
<dbReference type="GO" id="GO:0005737">
    <property type="term" value="C:cytoplasm"/>
    <property type="evidence" value="ECO:0007669"/>
    <property type="project" value="TreeGrafter"/>
</dbReference>